<evidence type="ECO:0000313" key="7">
    <source>
        <dbReference type="EMBL" id="GAG24731.1"/>
    </source>
</evidence>
<comment type="subcellular location">
    <subcellularLocation>
        <location evidence="1">Cell inner membrane</location>
    </subcellularLocation>
</comment>
<feature type="non-terminal residue" evidence="7">
    <location>
        <position position="258"/>
    </location>
</feature>
<dbReference type="GO" id="GO:0016746">
    <property type="term" value="F:acyltransferase activity"/>
    <property type="evidence" value="ECO:0007669"/>
    <property type="project" value="UniProtKB-KW"/>
</dbReference>
<dbReference type="PANTHER" id="PTHR30606:SF10">
    <property type="entry name" value="PHOSPHATIDYLINOSITOL MANNOSIDE ACYLTRANSFERASE"/>
    <property type="match status" value="1"/>
</dbReference>
<evidence type="ECO:0000256" key="3">
    <source>
        <dbReference type="ARBA" id="ARBA00022519"/>
    </source>
</evidence>
<dbReference type="GO" id="GO:0008610">
    <property type="term" value="P:lipid biosynthetic process"/>
    <property type="evidence" value="ECO:0007669"/>
    <property type="project" value="UniProtKB-ARBA"/>
</dbReference>
<keyword evidence="2" id="KW-1003">Cell membrane</keyword>
<dbReference type="CDD" id="cd07984">
    <property type="entry name" value="LPLAT_LABLAT-like"/>
    <property type="match status" value="1"/>
</dbReference>
<comment type="caution">
    <text evidence="7">The sequence shown here is derived from an EMBL/GenBank/DDBJ whole genome shotgun (WGS) entry which is preliminary data.</text>
</comment>
<feature type="non-terminal residue" evidence="7">
    <location>
        <position position="1"/>
    </location>
</feature>
<sequence>LIGNCIYLFDRRHRDRALTHLRLSFPDWPEEKYYKVARASVRSLFYLGLEVLLGTRLITPTSWRRHAKLVNQEENIRMLVERKTALIYVTGHFGNWEILGYTLAMLGFPCYAVARPLDNPYINKYILGVRERTGLIVLHKTGATEAIDDILGAGGVVSFIADQDAGRKGMFVDFFGRPASTYKSIGLMAMRHGAPVVVGYGRRLNEGFNFELGVHRIIHPDEWADKDDPLRWITQTYTTAVEEIIRLAPEQYLWVHRR</sequence>
<evidence type="ECO:0000256" key="4">
    <source>
        <dbReference type="ARBA" id="ARBA00022679"/>
    </source>
</evidence>
<dbReference type="GO" id="GO:1901137">
    <property type="term" value="P:carbohydrate derivative biosynthetic process"/>
    <property type="evidence" value="ECO:0007669"/>
    <property type="project" value="UniProtKB-ARBA"/>
</dbReference>
<accession>X0XIE4</accession>
<evidence type="ECO:0008006" key="8">
    <source>
        <dbReference type="Google" id="ProtNLM"/>
    </source>
</evidence>
<keyword evidence="3" id="KW-0997">Cell inner membrane</keyword>
<keyword evidence="5" id="KW-0472">Membrane</keyword>
<protein>
    <recommendedName>
        <fullName evidence="8">Lipid A biosynthesis acyltransferase</fullName>
    </recommendedName>
</protein>
<dbReference type="PANTHER" id="PTHR30606">
    <property type="entry name" value="LIPID A BIOSYNTHESIS LAUROYL ACYLTRANSFERASE"/>
    <property type="match status" value="1"/>
</dbReference>
<evidence type="ECO:0000256" key="5">
    <source>
        <dbReference type="ARBA" id="ARBA00023136"/>
    </source>
</evidence>
<dbReference type="InterPro" id="IPR004960">
    <property type="entry name" value="LipA_acyltrans"/>
</dbReference>
<dbReference type="AlphaFoldDB" id="X0XIE4"/>
<dbReference type="EMBL" id="BARS01035986">
    <property type="protein sequence ID" value="GAG24731.1"/>
    <property type="molecule type" value="Genomic_DNA"/>
</dbReference>
<evidence type="ECO:0000256" key="1">
    <source>
        <dbReference type="ARBA" id="ARBA00004533"/>
    </source>
</evidence>
<organism evidence="7">
    <name type="scientific">marine sediment metagenome</name>
    <dbReference type="NCBI Taxonomy" id="412755"/>
    <lineage>
        <taxon>unclassified sequences</taxon>
        <taxon>metagenomes</taxon>
        <taxon>ecological metagenomes</taxon>
    </lineage>
</organism>
<reference evidence="7" key="1">
    <citation type="journal article" date="2014" name="Front. Microbiol.">
        <title>High frequency of phylogenetically diverse reductive dehalogenase-homologous genes in deep subseafloor sedimentary metagenomes.</title>
        <authorList>
            <person name="Kawai M."/>
            <person name="Futagami T."/>
            <person name="Toyoda A."/>
            <person name="Takaki Y."/>
            <person name="Nishi S."/>
            <person name="Hori S."/>
            <person name="Arai W."/>
            <person name="Tsubouchi T."/>
            <person name="Morono Y."/>
            <person name="Uchiyama I."/>
            <person name="Ito T."/>
            <person name="Fujiyama A."/>
            <person name="Inagaki F."/>
            <person name="Takami H."/>
        </authorList>
    </citation>
    <scope>NUCLEOTIDE SEQUENCE</scope>
    <source>
        <strain evidence="7">Expedition CK06-06</strain>
    </source>
</reference>
<dbReference type="GO" id="GO:0005886">
    <property type="term" value="C:plasma membrane"/>
    <property type="evidence" value="ECO:0007669"/>
    <property type="project" value="UniProtKB-SubCell"/>
</dbReference>
<evidence type="ECO:0000256" key="2">
    <source>
        <dbReference type="ARBA" id="ARBA00022475"/>
    </source>
</evidence>
<dbReference type="Pfam" id="PF03279">
    <property type="entry name" value="Lip_A_acyltrans"/>
    <property type="match status" value="1"/>
</dbReference>
<gene>
    <name evidence="7" type="ORF">S01H1_55365</name>
</gene>
<keyword evidence="6" id="KW-0012">Acyltransferase</keyword>
<proteinExistence type="predicted"/>
<evidence type="ECO:0000256" key="6">
    <source>
        <dbReference type="ARBA" id="ARBA00023315"/>
    </source>
</evidence>
<keyword evidence="4" id="KW-0808">Transferase</keyword>
<name>X0XIE4_9ZZZZ</name>